<comment type="caution">
    <text evidence="2">The sequence shown here is derived from an EMBL/GenBank/DDBJ whole genome shotgun (WGS) entry which is preliminary data.</text>
</comment>
<dbReference type="AlphaFoldDB" id="A0AAW0CCS7"/>
<keyword evidence="1" id="KW-1133">Transmembrane helix</keyword>
<organism evidence="2 3">
    <name type="scientific">Favolaschia claudopus</name>
    <dbReference type="NCBI Taxonomy" id="2862362"/>
    <lineage>
        <taxon>Eukaryota</taxon>
        <taxon>Fungi</taxon>
        <taxon>Dikarya</taxon>
        <taxon>Basidiomycota</taxon>
        <taxon>Agaricomycotina</taxon>
        <taxon>Agaricomycetes</taxon>
        <taxon>Agaricomycetidae</taxon>
        <taxon>Agaricales</taxon>
        <taxon>Marasmiineae</taxon>
        <taxon>Mycenaceae</taxon>
        <taxon>Favolaschia</taxon>
    </lineage>
</organism>
<proteinExistence type="predicted"/>
<feature type="transmembrane region" description="Helical" evidence="1">
    <location>
        <begin position="208"/>
        <end position="234"/>
    </location>
</feature>
<sequence>MTQTMLCSGHPNLASPPPPISLIDLIQRTPTGVRRLPSTPTVLCSLLQDVCRLQSIVCVDRPRASSTRIMPRIVGSSSLHGLLFFVASPSSSVDRPGLIVFRAIVCSPQISAELALSLIIENMNCCCGNHHHYYQSCSRSSSRAASHQSSRTYKSASATSYPLLCRNCDICPICSVPQTETPVFAAAPAPAPVDANDGHLLPRLSPQFLFTLFLLQAHLSGNWLYVLAFIVALVTSAM</sequence>
<keyword evidence="1" id="KW-0812">Transmembrane</keyword>
<evidence type="ECO:0000256" key="1">
    <source>
        <dbReference type="SAM" id="Phobius"/>
    </source>
</evidence>
<dbReference type="Proteomes" id="UP001362999">
    <property type="component" value="Unassembled WGS sequence"/>
</dbReference>
<reference evidence="2 3" key="1">
    <citation type="journal article" date="2024" name="J Genomics">
        <title>Draft genome sequencing and assembly of Favolaschia claudopus CIRM-BRFM 2984 isolated from oak limbs.</title>
        <authorList>
            <person name="Navarro D."/>
            <person name="Drula E."/>
            <person name="Chaduli D."/>
            <person name="Cazenave R."/>
            <person name="Ahrendt S."/>
            <person name="Wang J."/>
            <person name="Lipzen A."/>
            <person name="Daum C."/>
            <person name="Barry K."/>
            <person name="Grigoriev I.V."/>
            <person name="Favel A."/>
            <person name="Rosso M.N."/>
            <person name="Martin F."/>
        </authorList>
    </citation>
    <scope>NUCLEOTIDE SEQUENCE [LARGE SCALE GENOMIC DNA]</scope>
    <source>
        <strain evidence="2 3">CIRM-BRFM 2984</strain>
    </source>
</reference>
<accession>A0AAW0CCS7</accession>
<name>A0AAW0CCS7_9AGAR</name>
<evidence type="ECO:0000313" key="3">
    <source>
        <dbReference type="Proteomes" id="UP001362999"/>
    </source>
</evidence>
<evidence type="ECO:0000313" key="2">
    <source>
        <dbReference type="EMBL" id="KAK7037166.1"/>
    </source>
</evidence>
<protein>
    <submittedName>
        <fullName evidence="2">Uncharacterized protein</fullName>
    </submittedName>
</protein>
<dbReference type="EMBL" id="JAWWNJ010000018">
    <property type="protein sequence ID" value="KAK7037166.1"/>
    <property type="molecule type" value="Genomic_DNA"/>
</dbReference>
<keyword evidence="3" id="KW-1185">Reference proteome</keyword>
<gene>
    <name evidence="2" type="ORF">R3P38DRAFT_2771171</name>
</gene>
<keyword evidence="1" id="KW-0472">Membrane</keyword>